<protein>
    <submittedName>
        <fullName evidence="1">Uncharacterized protein</fullName>
    </submittedName>
</protein>
<organism evidence="1 2">
    <name type="scientific">Streptomyces boncukensis</name>
    <dbReference type="NCBI Taxonomy" id="2711219"/>
    <lineage>
        <taxon>Bacteria</taxon>
        <taxon>Bacillati</taxon>
        <taxon>Actinomycetota</taxon>
        <taxon>Actinomycetes</taxon>
        <taxon>Kitasatosporales</taxon>
        <taxon>Streptomycetaceae</taxon>
        <taxon>Streptomyces</taxon>
    </lineage>
</organism>
<comment type="caution">
    <text evidence="1">The sequence shown here is derived from an EMBL/GenBank/DDBJ whole genome shotgun (WGS) entry which is preliminary data.</text>
</comment>
<dbReference type="AlphaFoldDB" id="A0A6G4X4H3"/>
<sequence>MTPPIVVHPPSASGERRVTAHTELLGLARSAQDVFALLLGVGLKEQEIQLDDPALIEWRGGGPEEWRPAPGG</sequence>
<gene>
    <name evidence="1" type="ORF">G5C65_26195</name>
</gene>
<reference evidence="1 2" key="1">
    <citation type="submission" date="2020-02" db="EMBL/GenBank/DDBJ databases">
        <title>Whole-genome analyses of novel actinobacteria.</title>
        <authorList>
            <person name="Sahin N."/>
            <person name="Tatar D."/>
        </authorList>
    </citation>
    <scope>NUCLEOTIDE SEQUENCE [LARGE SCALE GENOMIC DNA]</scope>
    <source>
        <strain evidence="1 2">SB3404</strain>
    </source>
</reference>
<evidence type="ECO:0000313" key="1">
    <source>
        <dbReference type="EMBL" id="NGO71780.1"/>
    </source>
</evidence>
<dbReference type="RefSeq" id="WP_165301407.1">
    <property type="nucleotide sequence ID" value="NZ_JAAKZZ010000351.1"/>
</dbReference>
<keyword evidence="2" id="KW-1185">Reference proteome</keyword>
<proteinExistence type="predicted"/>
<dbReference type="EMBL" id="JAAKZZ010000351">
    <property type="protein sequence ID" value="NGO71780.1"/>
    <property type="molecule type" value="Genomic_DNA"/>
</dbReference>
<accession>A0A6G4X4H3</accession>
<dbReference type="Proteomes" id="UP000477722">
    <property type="component" value="Unassembled WGS sequence"/>
</dbReference>
<name>A0A6G4X4H3_9ACTN</name>
<evidence type="ECO:0000313" key="2">
    <source>
        <dbReference type="Proteomes" id="UP000477722"/>
    </source>
</evidence>